<dbReference type="InterPro" id="IPR011009">
    <property type="entry name" value="Kinase-like_dom_sf"/>
</dbReference>
<dbReference type="Pfam" id="PF01636">
    <property type="entry name" value="APH"/>
    <property type="match status" value="1"/>
</dbReference>
<organism evidence="2 3">
    <name type="scientific">Sphingomonas natans</name>
    <dbReference type="NCBI Taxonomy" id="3063330"/>
    <lineage>
        <taxon>Bacteria</taxon>
        <taxon>Pseudomonadati</taxon>
        <taxon>Pseudomonadota</taxon>
        <taxon>Alphaproteobacteria</taxon>
        <taxon>Sphingomonadales</taxon>
        <taxon>Sphingomonadaceae</taxon>
        <taxon>Sphingomonas</taxon>
    </lineage>
</organism>
<evidence type="ECO:0000313" key="3">
    <source>
        <dbReference type="Proteomes" id="UP001169764"/>
    </source>
</evidence>
<accession>A0ABT8Y943</accession>
<dbReference type="InterPro" id="IPR002575">
    <property type="entry name" value="Aminoglycoside_PTrfase"/>
</dbReference>
<evidence type="ECO:0000259" key="1">
    <source>
        <dbReference type="Pfam" id="PF01636"/>
    </source>
</evidence>
<dbReference type="Gene3D" id="3.30.200.20">
    <property type="entry name" value="Phosphorylase Kinase, domain 1"/>
    <property type="match status" value="1"/>
</dbReference>
<dbReference type="PANTHER" id="PTHR21310">
    <property type="entry name" value="AMINOGLYCOSIDE PHOSPHOTRANSFERASE-RELATED-RELATED"/>
    <property type="match status" value="1"/>
</dbReference>
<dbReference type="InterPro" id="IPR041726">
    <property type="entry name" value="ACAD10_11_N"/>
</dbReference>
<dbReference type="InterPro" id="IPR051678">
    <property type="entry name" value="AGP_Transferase"/>
</dbReference>
<dbReference type="PANTHER" id="PTHR21310:SF57">
    <property type="entry name" value="BLR2944 PROTEIN"/>
    <property type="match status" value="1"/>
</dbReference>
<feature type="domain" description="Aminoglycoside phosphotransferase" evidence="1">
    <location>
        <begin position="28"/>
        <end position="265"/>
    </location>
</feature>
<dbReference type="EMBL" id="JAUOTP010000003">
    <property type="protein sequence ID" value="MDO6414492.1"/>
    <property type="molecule type" value="Genomic_DNA"/>
</dbReference>
<reference evidence="2" key="1">
    <citation type="submission" date="2023-07" db="EMBL/GenBank/DDBJ databases">
        <authorList>
            <person name="Kim M."/>
        </authorList>
    </citation>
    <scope>NUCLEOTIDE SEQUENCE</scope>
    <source>
        <strain evidence="2">BIUV-7</strain>
    </source>
</reference>
<gene>
    <name evidence="2" type="ORF">Q4F19_08880</name>
</gene>
<name>A0ABT8Y943_9SPHN</name>
<dbReference type="SUPFAM" id="SSF56112">
    <property type="entry name" value="Protein kinase-like (PK-like)"/>
    <property type="match status" value="1"/>
</dbReference>
<protein>
    <submittedName>
        <fullName evidence="2">Phosphotransferase family protein</fullName>
    </submittedName>
</protein>
<sequence length="338" mass="38123">MSELERRLADYLAHQQPGARNLSVTNLARIQGGSSQETYRFRATWEEEGRAVERNLILRRAPPAGLVVAERDIEFTVYRALAGHGVPVPGAYHFETEPCWLDRPFFIMDLMPGKPGHFYASADPYDGQSDAVARAFWRHLGTLAALDHRVLGLAKIRNGKADDDLWSRELDWWTAILEKGEDVPEPIVHAAIRWLRRHPPPGPVKPAIVHGDYRAGNFLFTPDGRISAILDWEMCHVGDPLEDVAWAIDPFWPMTRHLALEEGLREWEASSGLVVDRLALDWWRLFSAVKACAIWTTAEASFTHGEAREMVVAMSGIRAGHFHRNLILTLMTERGIAA</sequence>
<keyword evidence="3" id="KW-1185">Reference proteome</keyword>
<dbReference type="RefSeq" id="WP_303541688.1">
    <property type="nucleotide sequence ID" value="NZ_JAUOTP010000003.1"/>
</dbReference>
<comment type="caution">
    <text evidence="2">The sequence shown here is derived from an EMBL/GenBank/DDBJ whole genome shotgun (WGS) entry which is preliminary data.</text>
</comment>
<dbReference type="Gene3D" id="3.90.1200.10">
    <property type="match status" value="1"/>
</dbReference>
<evidence type="ECO:0000313" key="2">
    <source>
        <dbReference type="EMBL" id="MDO6414492.1"/>
    </source>
</evidence>
<dbReference type="CDD" id="cd05154">
    <property type="entry name" value="ACAD10_11_N-like"/>
    <property type="match status" value="1"/>
</dbReference>
<proteinExistence type="predicted"/>
<dbReference type="Proteomes" id="UP001169764">
    <property type="component" value="Unassembled WGS sequence"/>
</dbReference>